<evidence type="ECO:0000256" key="7">
    <source>
        <dbReference type="ARBA" id="ARBA00023122"/>
    </source>
</evidence>
<feature type="region of interest" description="Disordered" evidence="10">
    <location>
        <begin position="428"/>
        <end position="491"/>
    </location>
</feature>
<dbReference type="Pfam" id="PF03471">
    <property type="entry name" value="CorC_HlyC"/>
    <property type="match status" value="1"/>
</dbReference>
<reference evidence="13 14" key="1">
    <citation type="submission" date="2020-08" db="EMBL/GenBank/DDBJ databases">
        <title>A Genomic Blueprint of the Chicken Gut Microbiome.</title>
        <authorList>
            <person name="Gilroy R."/>
            <person name="Ravi A."/>
            <person name="Getino M."/>
            <person name="Pursley I."/>
            <person name="Horton D.L."/>
            <person name="Alikhan N.-F."/>
            <person name="Baker D."/>
            <person name="Gharbi K."/>
            <person name="Hall N."/>
            <person name="Watson M."/>
            <person name="Adriaenssens E.M."/>
            <person name="Foster-Nyarko E."/>
            <person name="Jarju S."/>
            <person name="Secka A."/>
            <person name="Antonio M."/>
            <person name="Oren A."/>
            <person name="Chaudhuri R."/>
            <person name="La Ragione R.M."/>
            <person name="Hildebrand F."/>
            <person name="Pallen M.J."/>
        </authorList>
    </citation>
    <scope>NUCLEOTIDE SEQUENCE [LARGE SCALE GENOMIC DNA]</scope>
    <source>
        <strain evidence="13 14">Sa2CUA8</strain>
    </source>
</reference>
<dbReference type="Proteomes" id="UP000633601">
    <property type="component" value="Unassembled WGS sequence"/>
</dbReference>
<dbReference type="Pfam" id="PF00571">
    <property type="entry name" value="CBS"/>
    <property type="match status" value="2"/>
</dbReference>
<evidence type="ECO:0000256" key="3">
    <source>
        <dbReference type="ARBA" id="ARBA00022475"/>
    </source>
</evidence>
<dbReference type="SUPFAM" id="SSF56176">
    <property type="entry name" value="FAD-binding/transporter-associated domain-like"/>
    <property type="match status" value="1"/>
</dbReference>
<dbReference type="InterPro" id="IPR036318">
    <property type="entry name" value="FAD-bd_PCMH-like_sf"/>
</dbReference>
<protein>
    <submittedName>
        <fullName evidence="13">HlyC/CorC family transporter</fullName>
    </submittedName>
</protein>
<dbReference type="Pfam" id="PF01595">
    <property type="entry name" value="CNNM"/>
    <property type="match status" value="1"/>
</dbReference>
<evidence type="ECO:0000256" key="1">
    <source>
        <dbReference type="ARBA" id="ARBA00004651"/>
    </source>
</evidence>
<dbReference type="PANTHER" id="PTHR22777">
    <property type="entry name" value="HEMOLYSIN-RELATED"/>
    <property type="match status" value="1"/>
</dbReference>
<feature type="domain" description="CBS" evidence="12">
    <location>
        <begin position="284"/>
        <end position="341"/>
    </location>
</feature>
<organism evidence="13 14">
    <name type="scientific">Oerskovia gallyi</name>
    <dbReference type="NCBI Taxonomy" id="2762226"/>
    <lineage>
        <taxon>Bacteria</taxon>
        <taxon>Bacillati</taxon>
        <taxon>Actinomycetota</taxon>
        <taxon>Actinomycetes</taxon>
        <taxon>Micrococcales</taxon>
        <taxon>Cellulomonadaceae</taxon>
        <taxon>Oerskovia</taxon>
    </lineage>
</organism>
<keyword evidence="14" id="KW-1185">Reference proteome</keyword>
<feature type="compositionally biased region" description="Basic and acidic residues" evidence="10">
    <location>
        <begin position="447"/>
        <end position="491"/>
    </location>
</feature>
<keyword evidence="6 11" id="KW-1133">Transmembrane helix</keyword>
<dbReference type="PROSITE" id="PS51371">
    <property type="entry name" value="CBS"/>
    <property type="match status" value="2"/>
</dbReference>
<dbReference type="CDD" id="cd04590">
    <property type="entry name" value="CBS_pair_CorC_HlyC_assoc"/>
    <property type="match status" value="1"/>
</dbReference>
<dbReference type="InterPro" id="IPR002550">
    <property type="entry name" value="CNNM"/>
</dbReference>
<dbReference type="Gene3D" id="3.10.580.10">
    <property type="entry name" value="CBS-domain"/>
    <property type="match status" value="1"/>
</dbReference>
<dbReference type="InterPro" id="IPR016169">
    <property type="entry name" value="FAD-bd_PCMH_sub2"/>
</dbReference>
<dbReference type="InterPro" id="IPR044751">
    <property type="entry name" value="Ion_transp-like_CBS"/>
</dbReference>
<dbReference type="RefSeq" id="WP_191788981.1">
    <property type="nucleotide sequence ID" value="NZ_JACSQE010000001.1"/>
</dbReference>
<evidence type="ECO:0000256" key="9">
    <source>
        <dbReference type="PROSITE-ProRule" id="PRU00703"/>
    </source>
</evidence>
<comment type="similarity">
    <text evidence="2">Belongs to the UPF0053 family.</text>
</comment>
<dbReference type="InterPro" id="IPR000644">
    <property type="entry name" value="CBS_dom"/>
</dbReference>
<feature type="domain" description="CBS" evidence="12">
    <location>
        <begin position="217"/>
        <end position="278"/>
    </location>
</feature>
<keyword evidence="5" id="KW-0677">Repeat</keyword>
<evidence type="ECO:0000256" key="2">
    <source>
        <dbReference type="ARBA" id="ARBA00006337"/>
    </source>
</evidence>
<evidence type="ECO:0000256" key="11">
    <source>
        <dbReference type="SAM" id="Phobius"/>
    </source>
</evidence>
<keyword evidence="8 11" id="KW-0472">Membrane</keyword>
<evidence type="ECO:0000313" key="13">
    <source>
        <dbReference type="EMBL" id="MBD7997255.1"/>
    </source>
</evidence>
<dbReference type="InterPro" id="IPR046342">
    <property type="entry name" value="CBS_dom_sf"/>
</dbReference>
<proteinExistence type="inferred from homology"/>
<feature type="transmembrane region" description="Helical" evidence="11">
    <location>
        <begin position="114"/>
        <end position="133"/>
    </location>
</feature>
<dbReference type="Gene3D" id="3.30.465.10">
    <property type="match status" value="1"/>
</dbReference>
<evidence type="ECO:0000256" key="5">
    <source>
        <dbReference type="ARBA" id="ARBA00022737"/>
    </source>
</evidence>
<keyword evidence="3" id="KW-1003">Cell membrane</keyword>
<name>A0ABR8UXJ6_9CELL</name>
<accession>A0ABR8UXJ6</accession>
<keyword evidence="4 11" id="KW-0812">Transmembrane</keyword>
<dbReference type="SMART" id="SM01091">
    <property type="entry name" value="CorC_HlyC"/>
    <property type="match status" value="1"/>
</dbReference>
<feature type="transmembrane region" description="Helical" evidence="11">
    <location>
        <begin position="86"/>
        <end position="108"/>
    </location>
</feature>
<comment type="subcellular location">
    <subcellularLocation>
        <location evidence="1">Cell membrane</location>
        <topology evidence="1">Multi-pass membrane protein</topology>
    </subcellularLocation>
</comment>
<evidence type="ECO:0000256" key="8">
    <source>
        <dbReference type="ARBA" id="ARBA00023136"/>
    </source>
</evidence>
<sequence length="491" mass="52291">MTEVPVALLLVLAVVGVVLAGALGAGEAAVMRVTRAAVGEAAAEAEAAVTGGHNGGSAGPLPPRVVRVRRVQALTEDPPHTAASLAFLRVVAEMLAATCVTLLVLAWLDDWWQALLAASLFAVLVALGFARVAPRALGRQHPVRVLVALSGVLTPAVALTGWLVRVTASKDDTDGPHERELQDMVDRVNESEIIEEEEREMIRSVFELGDTLTREVMVPRTDMITTPASTPLSKALALFLRSGFSRLPVTGTSVDDLVGVVYFKDVVKVVHGSPEAASRRVADVARPAIFVPESKPVDDLLREMQASASHIAMVVDEYGGVAGLVTIEDALEEIVGELTDEHDRSGPEVEDLGDGTFRVPARLPLDELGELFELDIEDDDVDTVGGLLSKALGKVPLPGSTAEAQGVHMTGERVEGRRKQLATVLVSAAATDRESAGDPEPSPDAGTPERTEPRERGHRDHQTTPQHAERAGRTSDTPRRAGESNEREAHR</sequence>
<dbReference type="EMBL" id="JACSQE010000001">
    <property type="protein sequence ID" value="MBD7997255.1"/>
    <property type="molecule type" value="Genomic_DNA"/>
</dbReference>
<evidence type="ECO:0000256" key="6">
    <source>
        <dbReference type="ARBA" id="ARBA00022989"/>
    </source>
</evidence>
<comment type="caution">
    <text evidence="13">The sequence shown here is derived from an EMBL/GenBank/DDBJ whole genome shotgun (WGS) entry which is preliminary data.</text>
</comment>
<evidence type="ECO:0000259" key="12">
    <source>
        <dbReference type="PROSITE" id="PS51371"/>
    </source>
</evidence>
<dbReference type="PANTHER" id="PTHR22777:SF32">
    <property type="entry name" value="UPF0053 INNER MEMBRANE PROTEIN YFJD"/>
    <property type="match status" value="1"/>
</dbReference>
<keyword evidence="7 9" id="KW-0129">CBS domain</keyword>
<evidence type="ECO:0000256" key="10">
    <source>
        <dbReference type="SAM" id="MobiDB-lite"/>
    </source>
</evidence>
<dbReference type="SUPFAM" id="SSF54631">
    <property type="entry name" value="CBS-domain pair"/>
    <property type="match status" value="1"/>
</dbReference>
<feature type="transmembrane region" description="Helical" evidence="11">
    <location>
        <begin position="145"/>
        <end position="164"/>
    </location>
</feature>
<feature type="transmembrane region" description="Helical" evidence="11">
    <location>
        <begin position="6"/>
        <end position="25"/>
    </location>
</feature>
<gene>
    <name evidence="13" type="ORF">H9640_01625</name>
</gene>
<evidence type="ECO:0000313" key="14">
    <source>
        <dbReference type="Proteomes" id="UP000633601"/>
    </source>
</evidence>
<dbReference type="InterPro" id="IPR005170">
    <property type="entry name" value="Transptr-assoc_dom"/>
</dbReference>
<dbReference type="SMART" id="SM00116">
    <property type="entry name" value="CBS"/>
    <property type="match status" value="2"/>
</dbReference>
<evidence type="ECO:0000256" key="4">
    <source>
        <dbReference type="ARBA" id="ARBA00022692"/>
    </source>
</evidence>